<name>A0A645GHD5_9ZZZZ</name>
<reference evidence="1" key="1">
    <citation type="submission" date="2019-08" db="EMBL/GenBank/DDBJ databases">
        <authorList>
            <person name="Kucharzyk K."/>
            <person name="Murdoch R.W."/>
            <person name="Higgins S."/>
            <person name="Loffler F."/>
        </authorList>
    </citation>
    <scope>NUCLEOTIDE SEQUENCE</scope>
</reference>
<dbReference type="AlphaFoldDB" id="A0A645GHD5"/>
<gene>
    <name evidence="1" type="ORF">SDC9_172801</name>
</gene>
<comment type="caution">
    <text evidence="1">The sequence shown here is derived from an EMBL/GenBank/DDBJ whole genome shotgun (WGS) entry which is preliminary data.</text>
</comment>
<protein>
    <submittedName>
        <fullName evidence="1">Uncharacterized protein</fullName>
    </submittedName>
</protein>
<proteinExistence type="predicted"/>
<accession>A0A645GHD5</accession>
<evidence type="ECO:0000313" key="1">
    <source>
        <dbReference type="EMBL" id="MPN25392.1"/>
    </source>
</evidence>
<sequence>MVQEKLDWFRMVVDQLARDHYGVIYETDAGAIADLPYTKERGYGYTGEPGSSWLIRWAWSEIFHPTASNIRAADIKPFGYRFDQLDPKGQYRLGLVLWAYQDAAARDLVVAWKGGSKTLSIPRFSQADGPRLEWIDLPLGAVAPDGTLELQFRRAETGAAEHADQLFAGGGEPVEPELEFGHARFAADRTGNFFVRAHRSEMVKFYLDGKPLLL</sequence>
<dbReference type="EMBL" id="VSSQ01074557">
    <property type="protein sequence ID" value="MPN25392.1"/>
    <property type="molecule type" value="Genomic_DNA"/>
</dbReference>
<organism evidence="1">
    <name type="scientific">bioreactor metagenome</name>
    <dbReference type="NCBI Taxonomy" id="1076179"/>
    <lineage>
        <taxon>unclassified sequences</taxon>
        <taxon>metagenomes</taxon>
        <taxon>ecological metagenomes</taxon>
    </lineage>
</organism>